<organism evidence="2 3">
    <name type="scientific">Lasiosphaeria hispida</name>
    <dbReference type="NCBI Taxonomy" id="260671"/>
    <lineage>
        <taxon>Eukaryota</taxon>
        <taxon>Fungi</taxon>
        <taxon>Dikarya</taxon>
        <taxon>Ascomycota</taxon>
        <taxon>Pezizomycotina</taxon>
        <taxon>Sordariomycetes</taxon>
        <taxon>Sordariomycetidae</taxon>
        <taxon>Sordariales</taxon>
        <taxon>Lasiosphaeriaceae</taxon>
        <taxon>Lasiosphaeria</taxon>
    </lineage>
</organism>
<sequence>MGCPLSKPESPAILNNWVCLFCREHLFNHDVFQQTWQKRTSYITSWSQIQQSSGKGCQWCDLIFSQVDLALRTRRDQGQTEYQGTRESIERGADILSQETIEIGVSFRTDDGQTLLFLQYENASDGEALAMSCISVCASSDSEASKFIPTRPLVRQMSSKDTMQLALSTLDECLQGVESHSTCPRYTKSALPTRVIDCSDPEKPRLKMDVDGIEEPYVALSYVWGESQPQKTTTQNMAQYVGSGWNMDQTPQTIKDAVRVTHALRLRYLWVDAYCIIQDSADDKAREIRNMRRIFQGAYLTIIAAKTPKVTAGFLGDCPRPQPAFTVPFYCPGDGRPAAMTLLPRALGSRYEADKEPTNARGWCLEERILSPRALIYASNTLQYLCQRGSVNVGSSANLTRMSGIDRLPSRFFAPGAGGDLEPLDESTTRELTKVWHKVLQDFTPRGLTAPQDRLKAIAGVADAFHIRFQSRYVAGLWGHHLLGDLLWTKASADTHPGPGVYRAPSWSWASVDGAVYNPWPFVEPDQACCAILDCQVDLAHEGLPYGALTGGHLIARGRMIKFLWNSSRHFLYMLEPAGSKDEPALGAGDPDRLEDVRGDGEVVEVRALPLVQRPPKPTLGSPREERQKLPSLSGILLDISDTRRDCYRRVGFFSVSLTSEVAKLLADSAEQTVTVL</sequence>
<name>A0AAJ0HE51_9PEZI</name>
<evidence type="ECO:0000313" key="3">
    <source>
        <dbReference type="Proteomes" id="UP001275084"/>
    </source>
</evidence>
<gene>
    <name evidence="2" type="ORF">B0T25DRAFT_236831</name>
</gene>
<dbReference type="PANTHER" id="PTHR33112">
    <property type="entry name" value="DOMAIN PROTEIN, PUTATIVE-RELATED"/>
    <property type="match status" value="1"/>
</dbReference>
<evidence type="ECO:0000259" key="1">
    <source>
        <dbReference type="Pfam" id="PF06985"/>
    </source>
</evidence>
<feature type="domain" description="Heterokaryon incompatibility" evidence="1">
    <location>
        <begin position="217"/>
        <end position="367"/>
    </location>
</feature>
<dbReference type="EMBL" id="JAUIQD010000005">
    <property type="protein sequence ID" value="KAK3349197.1"/>
    <property type="molecule type" value="Genomic_DNA"/>
</dbReference>
<evidence type="ECO:0000313" key="2">
    <source>
        <dbReference type="EMBL" id="KAK3349197.1"/>
    </source>
</evidence>
<proteinExistence type="predicted"/>
<keyword evidence="3" id="KW-1185">Reference proteome</keyword>
<reference evidence="2" key="2">
    <citation type="submission" date="2023-06" db="EMBL/GenBank/DDBJ databases">
        <authorList>
            <consortium name="Lawrence Berkeley National Laboratory"/>
            <person name="Haridas S."/>
            <person name="Hensen N."/>
            <person name="Bonometti L."/>
            <person name="Westerberg I."/>
            <person name="Brannstrom I.O."/>
            <person name="Guillou S."/>
            <person name="Cros-Aarteil S."/>
            <person name="Calhoun S."/>
            <person name="Kuo A."/>
            <person name="Mondo S."/>
            <person name="Pangilinan J."/>
            <person name="Riley R."/>
            <person name="Labutti K."/>
            <person name="Andreopoulos B."/>
            <person name="Lipzen A."/>
            <person name="Chen C."/>
            <person name="Yanf M."/>
            <person name="Daum C."/>
            <person name="Ng V."/>
            <person name="Clum A."/>
            <person name="Steindorff A."/>
            <person name="Ohm R."/>
            <person name="Martin F."/>
            <person name="Silar P."/>
            <person name="Natvig D."/>
            <person name="Lalanne C."/>
            <person name="Gautier V."/>
            <person name="Ament-Velasquez S.L."/>
            <person name="Kruys A."/>
            <person name="Hutchinson M.I."/>
            <person name="Powell A.J."/>
            <person name="Barry K."/>
            <person name="Miller A.N."/>
            <person name="Grigoriev I.V."/>
            <person name="Debuchy R."/>
            <person name="Gladieux P."/>
            <person name="Thoren M.H."/>
            <person name="Johannesson H."/>
        </authorList>
    </citation>
    <scope>NUCLEOTIDE SEQUENCE</scope>
    <source>
        <strain evidence="2">CBS 955.72</strain>
    </source>
</reference>
<dbReference type="Pfam" id="PF06985">
    <property type="entry name" value="HET"/>
    <property type="match status" value="1"/>
</dbReference>
<comment type="caution">
    <text evidence="2">The sequence shown here is derived from an EMBL/GenBank/DDBJ whole genome shotgun (WGS) entry which is preliminary data.</text>
</comment>
<dbReference type="AlphaFoldDB" id="A0AAJ0HE51"/>
<accession>A0AAJ0HE51</accession>
<dbReference type="Proteomes" id="UP001275084">
    <property type="component" value="Unassembled WGS sequence"/>
</dbReference>
<dbReference type="PANTHER" id="PTHR33112:SF16">
    <property type="entry name" value="HETEROKARYON INCOMPATIBILITY DOMAIN-CONTAINING PROTEIN"/>
    <property type="match status" value="1"/>
</dbReference>
<reference evidence="2" key="1">
    <citation type="journal article" date="2023" name="Mol. Phylogenet. Evol.">
        <title>Genome-scale phylogeny and comparative genomics of the fungal order Sordariales.</title>
        <authorList>
            <person name="Hensen N."/>
            <person name="Bonometti L."/>
            <person name="Westerberg I."/>
            <person name="Brannstrom I.O."/>
            <person name="Guillou S."/>
            <person name="Cros-Aarteil S."/>
            <person name="Calhoun S."/>
            <person name="Haridas S."/>
            <person name="Kuo A."/>
            <person name="Mondo S."/>
            <person name="Pangilinan J."/>
            <person name="Riley R."/>
            <person name="LaButti K."/>
            <person name="Andreopoulos B."/>
            <person name="Lipzen A."/>
            <person name="Chen C."/>
            <person name="Yan M."/>
            <person name="Daum C."/>
            <person name="Ng V."/>
            <person name="Clum A."/>
            <person name="Steindorff A."/>
            <person name="Ohm R.A."/>
            <person name="Martin F."/>
            <person name="Silar P."/>
            <person name="Natvig D.O."/>
            <person name="Lalanne C."/>
            <person name="Gautier V."/>
            <person name="Ament-Velasquez S.L."/>
            <person name="Kruys A."/>
            <person name="Hutchinson M.I."/>
            <person name="Powell A.J."/>
            <person name="Barry K."/>
            <person name="Miller A.N."/>
            <person name="Grigoriev I.V."/>
            <person name="Debuchy R."/>
            <person name="Gladieux P."/>
            <person name="Hiltunen Thoren M."/>
            <person name="Johannesson H."/>
        </authorList>
    </citation>
    <scope>NUCLEOTIDE SEQUENCE</scope>
    <source>
        <strain evidence="2">CBS 955.72</strain>
    </source>
</reference>
<dbReference type="InterPro" id="IPR010730">
    <property type="entry name" value="HET"/>
</dbReference>
<protein>
    <submittedName>
        <fullName evidence="2">Heterokaryon incompatibility protein-domain-containing protein</fullName>
    </submittedName>
</protein>